<organism evidence="3">
    <name type="scientific">Oryza punctata</name>
    <name type="common">Red rice</name>
    <dbReference type="NCBI Taxonomy" id="4537"/>
    <lineage>
        <taxon>Eukaryota</taxon>
        <taxon>Viridiplantae</taxon>
        <taxon>Streptophyta</taxon>
        <taxon>Embryophyta</taxon>
        <taxon>Tracheophyta</taxon>
        <taxon>Spermatophyta</taxon>
        <taxon>Magnoliopsida</taxon>
        <taxon>Liliopsida</taxon>
        <taxon>Poales</taxon>
        <taxon>Poaceae</taxon>
        <taxon>BOP clade</taxon>
        <taxon>Oryzoideae</taxon>
        <taxon>Oryzeae</taxon>
        <taxon>Oryzinae</taxon>
        <taxon>Oryza</taxon>
    </lineage>
</organism>
<keyword evidence="1" id="KW-0812">Transmembrane</keyword>
<evidence type="ECO:0000256" key="1">
    <source>
        <dbReference type="SAM" id="Phobius"/>
    </source>
</evidence>
<proteinExistence type="predicted"/>
<evidence type="ECO:0000313" key="3">
    <source>
        <dbReference type="EnsemblPlants" id="OPUNC11G07850.1"/>
    </source>
</evidence>
<keyword evidence="1" id="KW-1133">Transmembrane helix</keyword>
<name>A0A0E0ME86_ORYPU</name>
<dbReference type="HOGENOM" id="CLU_1362351_0_0_1"/>
<dbReference type="PANTHER" id="PTHR31589:SF258">
    <property type="entry name" value="NEPROSIN DOMAIN-CONTAINING PROTEIN"/>
    <property type="match status" value="1"/>
</dbReference>
<evidence type="ECO:0000259" key="2">
    <source>
        <dbReference type="PROSITE" id="PS52045"/>
    </source>
</evidence>
<dbReference type="AlphaFoldDB" id="A0A0E0ME86"/>
<dbReference type="Proteomes" id="UP000026962">
    <property type="component" value="Chromosome 11"/>
</dbReference>
<dbReference type="STRING" id="4537.A0A0E0ME86"/>
<dbReference type="Pfam" id="PF03080">
    <property type="entry name" value="Neprosin"/>
    <property type="match status" value="1"/>
</dbReference>
<feature type="domain" description="Neprosin PEP catalytic" evidence="2">
    <location>
        <begin position="1"/>
        <end position="201"/>
    </location>
</feature>
<evidence type="ECO:0000313" key="4">
    <source>
        <dbReference type="Proteomes" id="UP000026962"/>
    </source>
</evidence>
<reference evidence="3" key="2">
    <citation type="submission" date="2018-05" db="EMBL/GenBank/DDBJ databases">
        <title>OpunRS2 (Oryza punctata Reference Sequence Version 2).</title>
        <authorList>
            <person name="Zhang J."/>
            <person name="Kudrna D."/>
            <person name="Lee S."/>
            <person name="Talag J."/>
            <person name="Welchert J."/>
            <person name="Wing R.A."/>
        </authorList>
    </citation>
    <scope>NUCLEOTIDE SEQUENCE [LARGE SCALE GENOMIC DNA]</scope>
</reference>
<dbReference type="EnsemblPlants" id="OPUNC11G07850.1">
    <property type="protein sequence ID" value="OPUNC11G07850.1"/>
    <property type="gene ID" value="OPUNC11G07850"/>
</dbReference>
<dbReference type="PROSITE" id="PS52045">
    <property type="entry name" value="NEPROSIN_PEP_CD"/>
    <property type="match status" value="1"/>
</dbReference>
<dbReference type="Gramene" id="OPUNC11G07850.1">
    <property type="protein sequence ID" value="OPUNC11G07850.1"/>
    <property type="gene ID" value="OPUNC11G07850"/>
</dbReference>
<keyword evidence="4" id="KW-1185">Reference proteome</keyword>
<dbReference type="InterPro" id="IPR004314">
    <property type="entry name" value="Neprosin"/>
</dbReference>
<dbReference type="InterPro" id="IPR053168">
    <property type="entry name" value="Glutamic_endopeptidase"/>
</dbReference>
<keyword evidence="1" id="KW-0472">Membrane</keyword>
<reference evidence="3" key="1">
    <citation type="submission" date="2015-04" db="UniProtKB">
        <authorList>
            <consortium name="EnsemblPlants"/>
        </authorList>
    </citation>
    <scope>IDENTIFICATION</scope>
</reference>
<dbReference type="PANTHER" id="PTHR31589">
    <property type="entry name" value="PROTEIN, PUTATIVE (DUF239)-RELATED-RELATED"/>
    <property type="match status" value="1"/>
</dbReference>
<accession>A0A0E0ME86</accession>
<protein>
    <recommendedName>
        <fullName evidence="2">Neprosin PEP catalytic domain-containing protein</fullName>
    </recommendedName>
</protein>
<feature type="transmembrane region" description="Helical" evidence="1">
    <location>
        <begin position="12"/>
        <end position="34"/>
    </location>
</feature>
<sequence>MAAAVVERKLLGMVVAVAMVMMMVAAGFATPAAALVPYGYGGLWDDRHLLDDPFRASVVSAVGGTASIVVPPVDPVEQLYRSNTTPKTGFAGSIATFDIYDFPNTKNGSQTSAQIWLQNDQNSEVDLIISGWESQDDGDWWLYFGNDISSRSAVGYWPNSLFKSLDHAMVVAWGGYTVSYQGDSSPPMGNGKWPEKGSASI</sequence>